<dbReference type="PANTHER" id="PTHR14098">
    <property type="entry name" value="SH2 DOMAIN CONTAINING PROTEIN"/>
    <property type="match status" value="1"/>
</dbReference>
<dbReference type="InterPro" id="IPR036860">
    <property type="entry name" value="SH2_dom_sf"/>
</dbReference>
<dbReference type="PROSITE" id="PS50001">
    <property type="entry name" value="SH2"/>
    <property type="match status" value="1"/>
</dbReference>
<dbReference type="EMBL" id="EAAA01002702">
    <property type="status" value="NOT_ANNOTATED_CDS"/>
    <property type="molecule type" value="Genomic_DNA"/>
</dbReference>
<dbReference type="AlphaFoldDB" id="F6S7G7"/>
<reference evidence="5" key="1">
    <citation type="journal article" date="2002" name="Science">
        <title>The draft genome of Ciona intestinalis: insights into chordate and vertebrate origins.</title>
        <authorList>
            <person name="Dehal P."/>
            <person name="Satou Y."/>
            <person name="Campbell R.K."/>
            <person name="Chapman J."/>
            <person name="Degnan B."/>
            <person name="De Tomaso A."/>
            <person name="Davidson B."/>
            <person name="Di Gregorio A."/>
            <person name="Gelpke M."/>
            <person name="Goodstein D.M."/>
            <person name="Harafuji N."/>
            <person name="Hastings K.E."/>
            <person name="Ho I."/>
            <person name="Hotta K."/>
            <person name="Huang W."/>
            <person name="Kawashima T."/>
            <person name="Lemaire P."/>
            <person name="Martinez D."/>
            <person name="Meinertzhagen I.A."/>
            <person name="Necula S."/>
            <person name="Nonaka M."/>
            <person name="Putnam N."/>
            <person name="Rash S."/>
            <person name="Saiga H."/>
            <person name="Satake M."/>
            <person name="Terry A."/>
            <person name="Yamada L."/>
            <person name="Wang H.G."/>
            <person name="Awazu S."/>
            <person name="Azumi K."/>
            <person name="Boore J."/>
            <person name="Branno M."/>
            <person name="Chin-Bow S."/>
            <person name="DeSantis R."/>
            <person name="Doyle S."/>
            <person name="Francino P."/>
            <person name="Keys D.N."/>
            <person name="Haga S."/>
            <person name="Hayashi H."/>
            <person name="Hino K."/>
            <person name="Imai K.S."/>
            <person name="Inaba K."/>
            <person name="Kano S."/>
            <person name="Kobayashi K."/>
            <person name="Kobayashi M."/>
            <person name="Lee B.I."/>
            <person name="Makabe K.W."/>
            <person name="Manohar C."/>
            <person name="Matassi G."/>
            <person name="Medina M."/>
            <person name="Mochizuki Y."/>
            <person name="Mount S."/>
            <person name="Morishita T."/>
            <person name="Miura S."/>
            <person name="Nakayama A."/>
            <person name="Nishizaka S."/>
            <person name="Nomoto H."/>
            <person name="Ohta F."/>
            <person name="Oishi K."/>
            <person name="Rigoutsos I."/>
            <person name="Sano M."/>
            <person name="Sasaki A."/>
            <person name="Sasakura Y."/>
            <person name="Shoguchi E."/>
            <person name="Shin-i T."/>
            <person name="Spagnuolo A."/>
            <person name="Stainier D."/>
            <person name="Suzuki M.M."/>
            <person name="Tassy O."/>
            <person name="Takatori N."/>
            <person name="Tokuoka M."/>
            <person name="Yagi K."/>
            <person name="Yoshizaki F."/>
            <person name="Wada S."/>
            <person name="Zhang C."/>
            <person name="Hyatt P.D."/>
            <person name="Larimer F."/>
            <person name="Detter C."/>
            <person name="Doggett N."/>
            <person name="Glavina T."/>
            <person name="Hawkins T."/>
            <person name="Richardson P."/>
            <person name="Lucas S."/>
            <person name="Kohara Y."/>
            <person name="Levine M."/>
            <person name="Satoh N."/>
            <person name="Rokhsar D.S."/>
        </authorList>
    </citation>
    <scope>NUCLEOTIDE SEQUENCE [LARGE SCALE GENOMIC DNA]</scope>
</reference>
<dbReference type="PANTHER" id="PTHR14098:SF14">
    <property type="entry name" value="SH2 DOMAIN-CONTAINING PROTEIN"/>
    <property type="match status" value="1"/>
</dbReference>
<reference evidence="4" key="2">
    <citation type="journal article" date="2008" name="Genome Biol.">
        <title>Improved genome assembly and evidence-based global gene model set for the chordate Ciona intestinalis: new insight into intron and operon populations.</title>
        <authorList>
            <person name="Satou Y."/>
            <person name="Mineta K."/>
            <person name="Ogasawara M."/>
            <person name="Sasakura Y."/>
            <person name="Shoguchi E."/>
            <person name="Ueno K."/>
            <person name="Yamada L."/>
            <person name="Matsumoto J."/>
            <person name="Wasserscheid J."/>
            <person name="Dewar K."/>
            <person name="Wiley G.B."/>
            <person name="Macmil S.L."/>
            <person name="Roe B.A."/>
            <person name="Zeller R.W."/>
            <person name="Hastings K.E."/>
            <person name="Lemaire P."/>
            <person name="Lindquist E."/>
            <person name="Endo T."/>
            <person name="Hotta K."/>
            <person name="Inaba K."/>
        </authorList>
    </citation>
    <scope>NUCLEOTIDE SEQUENCE [LARGE SCALE GENOMIC DNA]</scope>
    <source>
        <strain evidence="4">wild type</strain>
    </source>
</reference>
<name>F6S7G7_CIOIN</name>
<dbReference type="Gene3D" id="3.30.505.10">
    <property type="entry name" value="SH2 domain"/>
    <property type="match status" value="1"/>
</dbReference>
<dbReference type="Pfam" id="PF00017">
    <property type="entry name" value="SH2"/>
    <property type="match status" value="1"/>
</dbReference>
<dbReference type="InParanoid" id="F6S7G7"/>
<keyword evidence="1 2" id="KW-0727">SH2 domain</keyword>
<dbReference type="InterPro" id="IPR051751">
    <property type="entry name" value="Immunoreceptor_sig_adapters"/>
</dbReference>
<dbReference type="SMART" id="SM00252">
    <property type="entry name" value="SH2"/>
    <property type="match status" value="1"/>
</dbReference>
<dbReference type="Proteomes" id="UP000008144">
    <property type="component" value="Chromosome 8"/>
</dbReference>
<proteinExistence type="predicted"/>
<evidence type="ECO:0000256" key="1">
    <source>
        <dbReference type="ARBA" id="ARBA00022999"/>
    </source>
</evidence>
<reference evidence="4" key="3">
    <citation type="submission" date="2025-08" db="UniProtKB">
        <authorList>
            <consortium name="Ensembl"/>
        </authorList>
    </citation>
    <scope>IDENTIFICATION</scope>
</reference>
<accession>F6S7G7</accession>
<organism evidence="4 5">
    <name type="scientific">Ciona intestinalis</name>
    <name type="common">Transparent sea squirt</name>
    <name type="synonym">Ascidia intestinalis</name>
    <dbReference type="NCBI Taxonomy" id="7719"/>
    <lineage>
        <taxon>Eukaryota</taxon>
        <taxon>Metazoa</taxon>
        <taxon>Chordata</taxon>
        <taxon>Tunicata</taxon>
        <taxon>Ascidiacea</taxon>
        <taxon>Phlebobranchia</taxon>
        <taxon>Cionidae</taxon>
        <taxon>Ciona</taxon>
    </lineage>
</organism>
<dbReference type="GO" id="GO:0005737">
    <property type="term" value="C:cytoplasm"/>
    <property type="evidence" value="ECO:0007669"/>
    <property type="project" value="UniProtKB-ARBA"/>
</dbReference>
<reference evidence="4" key="4">
    <citation type="submission" date="2025-09" db="UniProtKB">
        <authorList>
            <consortium name="Ensembl"/>
        </authorList>
    </citation>
    <scope>IDENTIFICATION</scope>
</reference>
<dbReference type="STRING" id="7719.ENSCINP00000014986"/>
<dbReference type="Ensembl" id="ENSCINT00000014986.3">
    <property type="protein sequence ID" value="ENSCINP00000014986.3"/>
    <property type="gene ID" value="ENSCING00000007301.3"/>
</dbReference>
<feature type="domain" description="SH2" evidence="3">
    <location>
        <begin position="44"/>
        <end position="145"/>
    </location>
</feature>
<evidence type="ECO:0000259" key="3">
    <source>
        <dbReference type="PROSITE" id="PS50001"/>
    </source>
</evidence>
<sequence>MRNNKFMMFQQPPINKDTIKSKVIPPFRTEPKPTEKSNNIKDQPWFRDVDRASATVSVERDGREGCFIVRPGRDCRKTPYSLTVYSNHKTYNLQIALRSESTYAIGTEKPNEQTFNNVVELISFFMKSSLKLAEGEGNVTLRGPP</sequence>
<dbReference type="GeneTree" id="ENSGT00730000113141"/>
<evidence type="ECO:0000313" key="5">
    <source>
        <dbReference type="Proteomes" id="UP000008144"/>
    </source>
</evidence>
<dbReference type="InterPro" id="IPR000980">
    <property type="entry name" value="SH2"/>
</dbReference>
<dbReference type="SUPFAM" id="SSF55550">
    <property type="entry name" value="SH2 domain"/>
    <property type="match status" value="1"/>
</dbReference>
<evidence type="ECO:0000313" key="4">
    <source>
        <dbReference type="Ensembl" id="ENSCINP00000014986.3"/>
    </source>
</evidence>
<protein>
    <recommendedName>
        <fullName evidence="3">SH2 domain-containing protein</fullName>
    </recommendedName>
</protein>
<evidence type="ECO:0000256" key="2">
    <source>
        <dbReference type="PROSITE-ProRule" id="PRU00191"/>
    </source>
</evidence>
<dbReference type="HOGENOM" id="CLU_1786216_0_0_1"/>
<keyword evidence="5" id="KW-1185">Reference proteome</keyword>